<comment type="caution">
    <text evidence="2">The sequence shown here is derived from an EMBL/GenBank/DDBJ whole genome shotgun (WGS) entry which is preliminary data.</text>
</comment>
<dbReference type="Proteomes" id="UP001061958">
    <property type="component" value="Unassembled WGS sequence"/>
</dbReference>
<evidence type="ECO:0000313" key="3">
    <source>
        <dbReference type="Proteomes" id="UP001061958"/>
    </source>
</evidence>
<dbReference type="GO" id="GO:1900034">
    <property type="term" value="P:regulation of cellular response to heat"/>
    <property type="evidence" value="ECO:0007669"/>
    <property type="project" value="InterPro"/>
</dbReference>
<dbReference type="InterPro" id="IPR039313">
    <property type="entry name" value="HIT4"/>
</dbReference>
<dbReference type="EMBL" id="BQMJ01000004">
    <property type="protein sequence ID" value="GJQ08789.1"/>
    <property type="molecule type" value="Genomic_DNA"/>
</dbReference>
<dbReference type="OrthoDB" id="20554at2759"/>
<reference evidence="2" key="1">
    <citation type="journal article" date="2022" name="Proc. Natl. Acad. Sci. U.S.A.">
        <title>Life cycle and functional genomics of the unicellular red alga Galdieria for elucidating algal and plant evolution and industrial use.</title>
        <authorList>
            <person name="Hirooka S."/>
            <person name="Itabashi T."/>
            <person name="Ichinose T.M."/>
            <person name="Onuma R."/>
            <person name="Fujiwara T."/>
            <person name="Yamashita S."/>
            <person name="Jong L.W."/>
            <person name="Tomita R."/>
            <person name="Iwane A.H."/>
            <person name="Miyagishima S.Y."/>
        </authorList>
    </citation>
    <scope>NUCLEOTIDE SEQUENCE</scope>
    <source>
        <strain evidence="2">NBRC 102759</strain>
    </source>
</reference>
<name>A0A9C7PQY2_9RHOD</name>
<protein>
    <submittedName>
        <fullName evidence="2">Uncharacterized protein</fullName>
    </submittedName>
</protein>
<organism evidence="2 3">
    <name type="scientific">Galdieria partita</name>
    <dbReference type="NCBI Taxonomy" id="83374"/>
    <lineage>
        <taxon>Eukaryota</taxon>
        <taxon>Rhodophyta</taxon>
        <taxon>Bangiophyceae</taxon>
        <taxon>Galdieriales</taxon>
        <taxon>Galdieriaceae</taxon>
        <taxon>Galdieria</taxon>
    </lineage>
</organism>
<dbReference type="PANTHER" id="PTHR33704">
    <property type="entry name" value="PROTEIN HEAT INTOLERANT 4-RELATED"/>
    <property type="match status" value="1"/>
</dbReference>
<proteinExistence type="predicted"/>
<feature type="region of interest" description="Disordered" evidence="1">
    <location>
        <begin position="227"/>
        <end position="251"/>
    </location>
</feature>
<dbReference type="AlphaFoldDB" id="A0A9C7PQY2"/>
<reference evidence="2" key="2">
    <citation type="submission" date="2022-01" db="EMBL/GenBank/DDBJ databases">
        <authorList>
            <person name="Hirooka S."/>
            <person name="Miyagishima S.Y."/>
        </authorList>
    </citation>
    <scope>NUCLEOTIDE SEQUENCE</scope>
    <source>
        <strain evidence="2">NBRC 102759</strain>
    </source>
</reference>
<evidence type="ECO:0000313" key="2">
    <source>
        <dbReference type="EMBL" id="GJQ08789.1"/>
    </source>
</evidence>
<gene>
    <name evidence="2" type="ORF">GpartN1_g580.t1</name>
</gene>
<keyword evidence="3" id="KW-1185">Reference proteome</keyword>
<dbReference type="PANTHER" id="PTHR33704:SF1">
    <property type="entry name" value="PROTEIN HEAT INTOLERANT 4-RELATED"/>
    <property type="match status" value="1"/>
</dbReference>
<sequence>MSIVFENVWKEVFLAGTDWDQFGEVAKIDWDFEHLDEALQEGDLSSGKVYLFGCTEPQLIKVGEKETVVPIPAIVAIRSKKPPPSFVGIKSVQRIEEEIVPMERMKMGWYPFIPSNILKSPEKFKPRIYVLKCEQRRAGLRNLSQESLKKYEYVLPYIVHPDKQEDDADLETTVNVVAEVPGRNQPLVFEYDWELDELEEFVAEKLKEEELPENVAESLKESIRAEVQNAKKKKKEENEKKRKVLDNLSEEDKDSLRNQRIIKFYPQGKDPDISSCKTSFINRYYGHAHEVR</sequence>
<accession>A0A9C7PQY2</accession>
<evidence type="ECO:0000256" key="1">
    <source>
        <dbReference type="SAM" id="MobiDB-lite"/>
    </source>
</evidence>